<sequence length="120" mass="12680">MNRLLAIALIATPLTLLSPQASAQYTGPGAGAAVSTVADARAQRDDHPVVLRGTLVAKIGGERYQFRDASGQIEVEIDDEDLPPQAIGADTVVELRGKVDTHRFKPTDIDVDHVTVVPAG</sequence>
<proteinExistence type="predicted"/>
<dbReference type="SUPFAM" id="SSF101756">
    <property type="entry name" value="Hypothetical protein YgiW"/>
    <property type="match status" value="1"/>
</dbReference>
<name>A0A0R0BAJ8_9GAMM</name>
<reference evidence="3 4" key="1">
    <citation type="journal article" date="2016" name="Front. Microbiol.">
        <title>Genome Sequence of Type Strains of Genus Stenotrophomonas.</title>
        <authorList>
            <person name="Patil P.P."/>
            <person name="Midha S."/>
            <person name="Kumar S."/>
            <person name="Patil P.B."/>
        </authorList>
    </citation>
    <scope>NUCLEOTIDE SEQUENCE [LARGE SCALE GENOMIC DNA]</scope>
    <source>
        <strain evidence="3 4">LMG 978</strain>
    </source>
</reference>
<dbReference type="InterPro" id="IPR005220">
    <property type="entry name" value="CarO-like"/>
</dbReference>
<dbReference type="Gene3D" id="2.40.50.200">
    <property type="entry name" value="Bacterial OB-fold"/>
    <property type="match status" value="1"/>
</dbReference>
<evidence type="ECO:0000256" key="2">
    <source>
        <dbReference type="SAM" id="SignalP"/>
    </source>
</evidence>
<keyword evidence="1 2" id="KW-0732">Signal</keyword>
<feature type="signal peptide" evidence="2">
    <location>
        <begin position="1"/>
        <end position="23"/>
    </location>
</feature>
<comment type="caution">
    <text evidence="3">The sequence shown here is derived from an EMBL/GenBank/DDBJ whole genome shotgun (WGS) entry which is preliminary data.</text>
</comment>
<accession>A0A0R0BAJ8</accession>
<organism evidence="3 4">
    <name type="scientific">Stenotrophomonas beteli</name>
    <dbReference type="NCBI Taxonomy" id="3384461"/>
    <lineage>
        <taxon>Bacteria</taxon>
        <taxon>Pseudomonadati</taxon>
        <taxon>Pseudomonadota</taxon>
        <taxon>Gammaproteobacteria</taxon>
        <taxon>Lysobacterales</taxon>
        <taxon>Lysobacteraceae</taxon>
        <taxon>Stenotrophomonas</taxon>
        <taxon>Stenotrophomonas maltophilia group</taxon>
    </lineage>
</organism>
<dbReference type="PANTHER" id="PTHR36571:SF1">
    <property type="entry name" value="PROTEIN YGIW"/>
    <property type="match status" value="1"/>
</dbReference>
<dbReference type="PANTHER" id="PTHR36571">
    <property type="entry name" value="PROTEIN YGIW"/>
    <property type="match status" value="1"/>
</dbReference>
<evidence type="ECO:0000313" key="3">
    <source>
        <dbReference type="EMBL" id="KRG50702.1"/>
    </source>
</evidence>
<protein>
    <submittedName>
        <fullName evidence="3">Stress-induced protein YgiW</fullName>
    </submittedName>
</protein>
<evidence type="ECO:0000313" key="4">
    <source>
        <dbReference type="Proteomes" id="UP000051757"/>
    </source>
</evidence>
<feature type="chain" id="PRO_5006392106" evidence="2">
    <location>
        <begin position="24"/>
        <end position="120"/>
    </location>
</feature>
<dbReference type="OrthoDB" id="598245at2"/>
<gene>
    <name evidence="3" type="ORF">ARC23_11320</name>
</gene>
<keyword evidence="4" id="KW-1185">Reference proteome</keyword>
<evidence type="ECO:0000256" key="1">
    <source>
        <dbReference type="ARBA" id="ARBA00022729"/>
    </source>
</evidence>
<dbReference type="InterPro" id="IPR036700">
    <property type="entry name" value="BOBF_sf"/>
</dbReference>
<dbReference type="Pfam" id="PF04076">
    <property type="entry name" value="BOF"/>
    <property type="match status" value="1"/>
</dbReference>
<dbReference type="AlphaFoldDB" id="A0A0R0BAJ8"/>
<dbReference type="NCBIfam" id="NF033674">
    <property type="entry name" value="stress_OB_fold"/>
    <property type="match status" value="1"/>
</dbReference>
<dbReference type="Proteomes" id="UP000051757">
    <property type="component" value="Unassembled WGS sequence"/>
</dbReference>
<dbReference type="EMBL" id="LLXV01000032">
    <property type="protein sequence ID" value="KRG50702.1"/>
    <property type="molecule type" value="Genomic_DNA"/>
</dbReference>